<evidence type="ECO:0000313" key="8">
    <source>
        <dbReference type="Proteomes" id="UP000005536"/>
    </source>
</evidence>
<evidence type="ECO:0000313" key="7">
    <source>
        <dbReference type="EMBL" id="EFE48195.1"/>
    </source>
</evidence>
<evidence type="ECO:0000256" key="4">
    <source>
        <dbReference type="ARBA" id="ARBA00022807"/>
    </source>
</evidence>
<evidence type="ECO:0000256" key="5">
    <source>
        <dbReference type="SAM" id="SignalP"/>
    </source>
</evidence>
<dbReference type="SUPFAM" id="SSF54001">
    <property type="entry name" value="Cysteine proteinases"/>
    <property type="match status" value="1"/>
</dbReference>
<accession>D4DVB2</accession>
<dbReference type="Proteomes" id="UP000005536">
    <property type="component" value="Unassembled WGS sequence"/>
</dbReference>
<dbReference type="GO" id="GO:0006508">
    <property type="term" value="P:proteolysis"/>
    <property type="evidence" value="ECO:0007669"/>
    <property type="project" value="UniProtKB-KW"/>
</dbReference>
<dbReference type="PANTHER" id="PTHR47053">
    <property type="entry name" value="MUREIN DD-ENDOPEPTIDASE MEPH-RELATED"/>
    <property type="match status" value="1"/>
</dbReference>
<dbReference type="InterPro" id="IPR000064">
    <property type="entry name" value="NLP_P60_dom"/>
</dbReference>
<dbReference type="AlphaFoldDB" id="D4DVB2"/>
<keyword evidence="2" id="KW-0645">Protease</keyword>
<evidence type="ECO:0000259" key="6">
    <source>
        <dbReference type="PROSITE" id="PS51935"/>
    </source>
</evidence>
<feature type="domain" description="NlpC/P60" evidence="6">
    <location>
        <begin position="57"/>
        <end position="180"/>
    </location>
</feature>
<keyword evidence="5" id="KW-0732">Signal</keyword>
<proteinExistence type="inferred from homology"/>
<protein>
    <submittedName>
        <fullName evidence="7">NlpC/P60 family protein</fullName>
    </submittedName>
</protein>
<evidence type="ECO:0000256" key="3">
    <source>
        <dbReference type="ARBA" id="ARBA00022801"/>
    </source>
</evidence>
<dbReference type="PANTHER" id="PTHR47053:SF1">
    <property type="entry name" value="MUREIN DD-ENDOPEPTIDASE MEPH-RELATED"/>
    <property type="match status" value="1"/>
</dbReference>
<feature type="signal peptide" evidence="5">
    <location>
        <begin position="1"/>
        <end position="20"/>
    </location>
</feature>
<evidence type="ECO:0000256" key="2">
    <source>
        <dbReference type="ARBA" id="ARBA00022670"/>
    </source>
</evidence>
<reference evidence="7 8" key="1">
    <citation type="submission" date="2010-02" db="EMBL/GenBank/DDBJ databases">
        <authorList>
            <person name="Weinstock G."/>
            <person name="Sodergren E."/>
            <person name="Clifton S."/>
            <person name="Fulton L."/>
            <person name="Fulton B."/>
            <person name="Courtney L."/>
            <person name="Fronick C."/>
            <person name="Harrison M."/>
            <person name="Strong C."/>
            <person name="Farmer C."/>
            <person name="Delahaunty K."/>
            <person name="Markovic C."/>
            <person name="Hall O."/>
            <person name="Minx P."/>
            <person name="Tomlinson C."/>
            <person name="Mitreva M."/>
            <person name="Nelson J."/>
            <person name="Hou S."/>
            <person name="Wollam A."/>
            <person name="Pepin K.H."/>
            <person name="Johnson M."/>
            <person name="Bhonagiri V."/>
            <person name="Zhang X."/>
            <person name="Suruliraj S."/>
            <person name="Warren W."/>
            <person name="Chinwalla A."/>
            <person name="Mardis E.R."/>
            <person name="Wilson R.K."/>
        </authorList>
    </citation>
    <scope>NUCLEOTIDE SEQUENCE [LARGE SCALE GENOMIC DNA]</scope>
    <source>
        <strain evidence="7 8">ATCC 29315</strain>
    </source>
</reference>
<sequence length="195" mass="20708">MMKNKALPILLAAAAFGLSACGGSGGKIKTGSHKTKHKPQAAAKTPKNIRIGHINRTAGGQELMLHSMDLVGTPYRWGGSTDTGFDCSGMIQYVYKNALGVDLPRSSRDMAAASRTISTRDLQTGDLVFFNTSGSGISHVGLYLGGGKFLHAPRSGSTVQTESLSKPYYAQRLVKAGTFFNSAAKGRLKTQLQRS</sequence>
<dbReference type="PROSITE" id="PS51935">
    <property type="entry name" value="NLPC_P60"/>
    <property type="match status" value="1"/>
</dbReference>
<dbReference type="Pfam" id="PF00877">
    <property type="entry name" value="NLPC_P60"/>
    <property type="match status" value="1"/>
</dbReference>
<dbReference type="Gene3D" id="3.90.1720.10">
    <property type="entry name" value="endopeptidase domain like (from Nostoc punctiforme)"/>
    <property type="match status" value="1"/>
</dbReference>
<comment type="similarity">
    <text evidence="1">Belongs to the peptidase C40 family.</text>
</comment>
<dbReference type="InterPro" id="IPR051202">
    <property type="entry name" value="Peptidase_C40"/>
</dbReference>
<keyword evidence="4" id="KW-0788">Thiol protease</keyword>
<evidence type="ECO:0000256" key="1">
    <source>
        <dbReference type="ARBA" id="ARBA00007074"/>
    </source>
</evidence>
<dbReference type="GO" id="GO:0008234">
    <property type="term" value="F:cysteine-type peptidase activity"/>
    <property type="evidence" value="ECO:0007669"/>
    <property type="project" value="UniProtKB-KW"/>
</dbReference>
<dbReference type="PROSITE" id="PS51257">
    <property type="entry name" value="PROKAR_LIPOPROTEIN"/>
    <property type="match status" value="1"/>
</dbReference>
<feature type="chain" id="PRO_5003055791" evidence="5">
    <location>
        <begin position="21"/>
        <end position="195"/>
    </location>
</feature>
<comment type="caution">
    <text evidence="7">The sequence shown here is derived from an EMBL/GenBank/DDBJ whole genome shotgun (WGS) entry which is preliminary data.</text>
</comment>
<name>D4DVB2_NEIEG</name>
<dbReference type="InterPro" id="IPR038765">
    <property type="entry name" value="Papain-like_cys_pep_sf"/>
</dbReference>
<gene>
    <name evidence="7" type="ORF">NEIELOOT_03029</name>
</gene>
<keyword evidence="3" id="KW-0378">Hydrolase</keyword>
<dbReference type="EMBL" id="ADBF01000258">
    <property type="protein sequence ID" value="EFE48195.1"/>
    <property type="molecule type" value="Genomic_DNA"/>
</dbReference>
<dbReference type="MEROPS" id="C40.006"/>
<organism evidence="7 8">
    <name type="scientific">Neisseria elongata subsp. glycolytica ATCC 29315</name>
    <dbReference type="NCBI Taxonomy" id="546263"/>
    <lineage>
        <taxon>Bacteria</taxon>
        <taxon>Pseudomonadati</taxon>
        <taxon>Pseudomonadota</taxon>
        <taxon>Betaproteobacteria</taxon>
        <taxon>Neisseriales</taxon>
        <taxon>Neisseriaceae</taxon>
        <taxon>Neisseria</taxon>
    </lineage>
</organism>